<dbReference type="EMBL" id="JAAYEE010000247">
    <property type="protein sequence ID" value="NLW36396.1"/>
    <property type="molecule type" value="Genomic_DNA"/>
</dbReference>
<evidence type="ECO:0000313" key="1">
    <source>
        <dbReference type="EMBL" id="NLW36396.1"/>
    </source>
</evidence>
<sequence length="150" mass="16611">MEYLRTVTIESKYRHCEETDARSSLTRLHGLILISGQFPAYFGLSEIGGTNSGRGPCHPQEDLAGGKLPSGSFGENSAWRQIMAFAHNLNTAMKKLALRISWVAKRMKAIRFSLINLPGRIIEHAATGNQNREGCPPFFLPSLLRPDRGS</sequence>
<protein>
    <recommendedName>
        <fullName evidence="3">Transposase DDE domain-containing protein</fullName>
    </recommendedName>
</protein>
<reference evidence="1" key="2">
    <citation type="submission" date="2020-01" db="EMBL/GenBank/DDBJ databases">
        <authorList>
            <person name="Campanaro S."/>
        </authorList>
    </citation>
    <scope>NUCLEOTIDE SEQUENCE</scope>
    <source>
        <strain evidence="1">AS06rmzACSIP_7</strain>
    </source>
</reference>
<evidence type="ECO:0008006" key="3">
    <source>
        <dbReference type="Google" id="ProtNLM"/>
    </source>
</evidence>
<reference evidence="1" key="1">
    <citation type="journal article" date="2020" name="Biotechnol. Biofuels">
        <title>New insights from the biogas microbiome by comprehensive genome-resolved metagenomics of nearly 1600 species originating from multiple anaerobic digesters.</title>
        <authorList>
            <person name="Campanaro S."/>
            <person name="Treu L."/>
            <person name="Rodriguez-R L.M."/>
            <person name="Kovalovszki A."/>
            <person name="Ziels R.M."/>
            <person name="Maus I."/>
            <person name="Zhu X."/>
            <person name="Kougias P.G."/>
            <person name="Basile A."/>
            <person name="Luo G."/>
            <person name="Schluter A."/>
            <person name="Konstantinidis K.T."/>
            <person name="Angelidaki I."/>
        </authorList>
    </citation>
    <scope>NUCLEOTIDE SEQUENCE</scope>
    <source>
        <strain evidence="1">AS06rmzACSIP_7</strain>
    </source>
</reference>
<organism evidence="1 2">
    <name type="scientific">Syntrophorhabdus aromaticivorans</name>
    <dbReference type="NCBI Taxonomy" id="328301"/>
    <lineage>
        <taxon>Bacteria</taxon>
        <taxon>Pseudomonadati</taxon>
        <taxon>Thermodesulfobacteriota</taxon>
        <taxon>Syntrophorhabdia</taxon>
        <taxon>Syntrophorhabdales</taxon>
        <taxon>Syntrophorhabdaceae</taxon>
        <taxon>Syntrophorhabdus</taxon>
    </lineage>
</organism>
<name>A0A971M734_9BACT</name>
<proteinExistence type="predicted"/>
<gene>
    <name evidence="1" type="ORF">GXY80_13120</name>
</gene>
<comment type="caution">
    <text evidence="1">The sequence shown here is derived from an EMBL/GenBank/DDBJ whole genome shotgun (WGS) entry which is preliminary data.</text>
</comment>
<dbReference type="Proteomes" id="UP000777265">
    <property type="component" value="Unassembled WGS sequence"/>
</dbReference>
<dbReference type="AlphaFoldDB" id="A0A971M734"/>
<evidence type="ECO:0000313" key="2">
    <source>
        <dbReference type="Proteomes" id="UP000777265"/>
    </source>
</evidence>
<accession>A0A971M734</accession>